<keyword evidence="3" id="KW-0694">RNA-binding</keyword>
<keyword evidence="3" id="KW-0378">Hydrolase</keyword>
<dbReference type="InterPro" id="IPR004161">
    <property type="entry name" value="EFTu-like_2"/>
</dbReference>
<dbReference type="InterPro" id="IPR005225">
    <property type="entry name" value="Small_GTP-bd"/>
</dbReference>
<dbReference type="EC" id="3.6.5.-" evidence="3"/>
<dbReference type="Pfam" id="PF21018">
    <property type="entry name" value="BipA_C"/>
    <property type="match status" value="1"/>
</dbReference>
<dbReference type="FunFam" id="3.30.70.870:FF:000003">
    <property type="entry name" value="GTP-binding protein TypA"/>
    <property type="match status" value="1"/>
</dbReference>
<dbReference type="GO" id="GO:0005525">
    <property type="term" value="F:GTP binding"/>
    <property type="evidence" value="ECO:0007669"/>
    <property type="project" value="UniProtKB-UniRule"/>
</dbReference>
<dbReference type="InterPro" id="IPR031157">
    <property type="entry name" value="G_TR_CS"/>
</dbReference>
<dbReference type="NCBIfam" id="TIGR01394">
    <property type="entry name" value="TypA_BipA"/>
    <property type="match status" value="1"/>
</dbReference>
<gene>
    <name evidence="5" type="primary">typA</name>
    <name evidence="3" type="synonym">bipA</name>
    <name evidence="5" type="ORF">CRV04_06495</name>
</gene>
<dbReference type="CDD" id="cd16263">
    <property type="entry name" value="BipA_III"/>
    <property type="match status" value="1"/>
</dbReference>
<keyword evidence="3" id="KW-0699">rRNA-binding</keyword>
<dbReference type="Pfam" id="PF00679">
    <property type="entry name" value="EFG_C"/>
    <property type="match status" value="1"/>
</dbReference>
<dbReference type="FunFam" id="3.30.70.240:FF:000002">
    <property type="entry name" value="GTP-binding protein TypA"/>
    <property type="match status" value="1"/>
</dbReference>
<dbReference type="SUPFAM" id="SSF52540">
    <property type="entry name" value="P-loop containing nucleoside triphosphate hydrolases"/>
    <property type="match status" value="1"/>
</dbReference>
<keyword evidence="3" id="KW-0963">Cytoplasm</keyword>
<dbReference type="NCBIfam" id="TIGR00231">
    <property type="entry name" value="small_GTP"/>
    <property type="match status" value="1"/>
</dbReference>
<feature type="domain" description="Tr-type G" evidence="4">
    <location>
        <begin position="2"/>
        <end position="197"/>
    </location>
</feature>
<dbReference type="PRINTS" id="PR00315">
    <property type="entry name" value="ELONGATNFCT"/>
</dbReference>
<evidence type="ECO:0000256" key="3">
    <source>
        <dbReference type="HAMAP-Rule" id="MF_00849"/>
    </source>
</evidence>
<dbReference type="InterPro" id="IPR000640">
    <property type="entry name" value="EFG_V-like"/>
</dbReference>
<dbReference type="RefSeq" id="WP_128996015.1">
    <property type="nucleotide sequence ID" value="NZ_PDKN01000003.1"/>
</dbReference>
<dbReference type="HAMAP" id="MF_00849">
    <property type="entry name" value="BipA"/>
    <property type="match status" value="1"/>
</dbReference>
<dbReference type="FunFam" id="2.40.30.10:FF:000016">
    <property type="entry name" value="GTP-binding protein TypA"/>
    <property type="match status" value="1"/>
</dbReference>
<evidence type="ECO:0000256" key="2">
    <source>
        <dbReference type="ARBA" id="ARBA00048548"/>
    </source>
</evidence>
<dbReference type="GO" id="GO:0003924">
    <property type="term" value="F:GTPase activity"/>
    <property type="evidence" value="ECO:0007669"/>
    <property type="project" value="UniProtKB-UniRule"/>
</dbReference>
<evidence type="ECO:0000259" key="4">
    <source>
        <dbReference type="PROSITE" id="PS51722"/>
    </source>
</evidence>
<dbReference type="CDD" id="cd03710">
    <property type="entry name" value="BipA_TypA_C"/>
    <property type="match status" value="1"/>
</dbReference>
<dbReference type="CDD" id="cd03691">
    <property type="entry name" value="BipA_TypA_II"/>
    <property type="match status" value="1"/>
</dbReference>
<feature type="binding site" evidence="3">
    <location>
        <begin position="127"/>
        <end position="130"/>
    </location>
    <ligand>
        <name>GTP</name>
        <dbReference type="ChEBI" id="CHEBI:37565"/>
    </ligand>
</feature>
<dbReference type="GO" id="GO:0005829">
    <property type="term" value="C:cytosol"/>
    <property type="evidence" value="ECO:0007669"/>
    <property type="project" value="TreeGrafter"/>
</dbReference>
<comment type="similarity">
    <text evidence="3">Belongs to the TRAFAC class translation factor GTPase superfamily. Classic translation factor GTPase family. BipA subfamily.</text>
</comment>
<dbReference type="SUPFAM" id="SSF54980">
    <property type="entry name" value="EF-G C-terminal domain-like"/>
    <property type="match status" value="2"/>
</dbReference>
<dbReference type="OrthoDB" id="9801591at2"/>
<name>A0A4Q0XR25_9BACT</name>
<comment type="caution">
    <text evidence="5">The sequence shown here is derived from an EMBL/GenBank/DDBJ whole genome shotgun (WGS) entry which is preliminary data.</text>
</comment>
<reference evidence="5 6" key="1">
    <citation type="submission" date="2017-10" db="EMBL/GenBank/DDBJ databases">
        <title>Genomics of the genus Arcobacter.</title>
        <authorList>
            <person name="Perez-Cataluna A."/>
            <person name="Figueras M.J."/>
        </authorList>
    </citation>
    <scope>NUCLEOTIDE SEQUENCE [LARGE SCALE GENOMIC DNA]</scope>
    <source>
        <strain evidence="5 6">CECT 8987</strain>
    </source>
</reference>
<protein>
    <recommendedName>
        <fullName evidence="3">Large ribosomal subunit assembly factor BipA</fullName>
        <ecNumber evidence="3">3.6.5.-</ecNumber>
    </recommendedName>
    <alternativeName>
        <fullName evidence="3">GTP-binding protein BipA</fullName>
    </alternativeName>
</protein>
<sequence length="604" mass="66809">MRDIRNIAVIAHVDHGKTTLVDELLKQSGTFSAHQEVDERVMDSNDIEKERGITILSKNTAIDYEGVRINIIDTPGHADFGGEVERVLKMVDCVLLLVDAQEGVMPQTKFVVKKALSLGHKPIVVVNKIDKPAAEPDRVVDEVFDLFAQMDATEEQLEFPVIYAAARDGYARYDAEDGNMDLKPLFETILTHVPKPDGSEENGLQLQVFTLDYDNFIGKIGIARIFNGTISQGETVLLCKADGEKVRGRVTKLIGFKGLERIEVKTVGAGDICAVAGFETVDVGDSLCDPANPMPLDPMHIEEPTLSVTFAVNDSPLAGTEGKYVTSNKIDERLAAEMNTNIAMNYEQIGEGKFKVNGRGELQITILAENMRREGFEFSIGRPEVITKEENGVKMEPFEHLVIDTPDEFSGAIIEKLGKRKANMTNMVPMGSGSTRLEFEIPARGLIGIRTEFLTETKGEGVMNHSFLEFRPYSGTVESRKYGALVSMENGEALGYSIFNLQERGIMFIKPQDKVYVGMVIGEHAKGNDLDVNPIKGKQLTNVRASGSDDAIKLVPPRTMSLENALEWIEDDELVEVTPISVRVRKRDLDPTSRKRAAKKAKFE</sequence>
<keyword evidence="1 3" id="KW-0342">GTP-binding</keyword>
<dbReference type="InterPro" id="IPR000795">
    <property type="entry name" value="T_Tr_GTP-bd_dom"/>
</dbReference>
<comment type="catalytic activity">
    <reaction evidence="2 3">
        <text>GTP + H2O = GDP + phosphate + H(+)</text>
        <dbReference type="Rhea" id="RHEA:19669"/>
        <dbReference type="ChEBI" id="CHEBI:15377"/>
        <dbReference type="ChEBI" id="CHEBI:15378"/>
        <dbReference type="ChEBI" id="CHEBI:37565"/>
        <dbReference type="ChEBI" id="CHEBI:43474"/>
        <dbReference type="ChEBI" id="CHEBI:58189"/>
    </reaction>
</comment>
<dbReference type="SUPFAM" id="SSF50447">
    <property type="entry name" value="Translation proteins"/>
    <property type="match status" value="1"/>
</dbReference>
<dbReference type="InterPro" id="IPR035647">
    <property type="entry name" value="EFG_III/V"/>
</dbReference>
<dbReference type="AlphaFoldDB" id="A0A4Q0XR25"/>
<dbReference type="InterPro" id="IPR047043">
    <property type="entry name" value="BipA_III"/>
</dbReference>
<dbReference type="Gene3D" id="3.40.50.300">
    <property type="entry name" value="P-loop containing nucleotide triphosphate hydrolases"/>
    <property type="match status" value="1"/>
</dbReference>
<dbReference type="InterPro" id="IPR042116">
    <property type="entry name" value="TypA/BipA_C"/>
</dbReference>
<dbReference type="PROSITE" id="PS00301">
    <property type="entry name" value="G_TR_1"/>
    <property type="match status" value="1"/>
</dbReference>
<comment type="subcellular location">
    <subcellularLocation>
        <location evidence="3">Cytoplasm</location>
    </subcellularLocation>
    <text evidence="3">Binds to ribosomes.</text>
</comment>
<accession>A0A4Q0XR25</accession>
<dbReference type="InterPro" id="IPR009000">
    <property type="entry name" value="Transl_B-barrel_sf"/>
</dbReference>
<dbReference type="InterPro" id="IPR047041">
    <property type="entry name" value="BipA_GTP-bd_dom"/>
</dbReference>
<comment type="function">
    <text evidence="3">A 50S ribosomal subunit assembly protein with GTPase activity, required for 50S subunit assembly at low temperatures, may also play a role in translation. Binds GTP and analogs. Binds the 70S ribosome between the 30S and 50S subunits, in a similar position as ribosome-bound EF-G; it contacts a number of ribosomal proteins, both rRNAs and the A-site tRNA.</text>
</comment>
<dbReference type="Pfam" id="PF03144">
    <property type="entry name" value="GTP_EFTU_D2"/>
    <property type="match status" value="1"/>
</dbReference>
<feature type="binding site" evidence="3">
    <location>
        <begin position="14"/>
        <end position="19"/>
    </location>
    <ligand>
        <name>GTP</name>
        <dbReference type="ChEBI" id="CHEBI:37565"/>
    </ligand>
</feature>
<evidence type="ECO:0000256" key="1">
    <source>
        <dbReference type="ARBA" id="ARBA00023134"/>
    </source>
</evidence>
<keyword evidence="3" id="KW-0820">tRNA-binding</keyword>
<dbReference type="Gene3D" id="2.40.50.250">
    <property type="entry name" value="bipa protein"/>
    <property type="match status" value="1"/>
</dbReference>
<dbReference type="InterPro" id="IPR048876">
    <property type="entry name" value="BipA_C"/>
</dbReference>
<keyword evidence="3" id="KW-0547">Nucleotide-binding</keyword>
<dbReference type="Gene3D" id="3.30.70.240">
    <property type="match status" value="1"/>
</dbReference>
<dbReference type="GO" id="GO:0010467">
    <property type="term" value="P:gene expression"/>
    <property type="evidence" value="ECO:0007669"/>
    <property type="project" value="UniProtKB-ARBA"/>
</dbReference>
<dbReference type="GO" id="GO:1990904">
    <property type="term" value="C:ribonucleoprotein complex"/>
    <property type="evidence" value="ECO:0007669"/>
    <property type="project" value="TreeGrafter"/>
</dbReference>
<dbReference type="FunFam" id="2.40.50.250:FF:000001">
    <property type="entry name" value="GTP-binding protein TypA"/>
    <property type="match status" value="1"/>
</dbReference>
<keyword evidence="3" id="KW-0690">Ribosome biogenesis</keyword>
<dbReference type="InterPro" id="IPR035651">
    <property type="entry name" value="BipA_V"/>
</dbReference>
<dbReference type="GO" id="GO:0000049">
    <property type="term" value="F:tRNA binding"/>
    <property type="evidence" value="ECO:0007669"/>
    <property type="project" value="UniProtKB-KW"/>
</dbReference>
<evidence type="ECO:0000313" key="5">
    <source>
        <dbReference type="EMBL" id="RXJ58152.1"/>
    </source>
</evidence>
<dbReference type="Proteomes" id="UP000290657">
    <property type="component" value="Unassembled WGS sequence"/>
</dbReference>
<dbReference type="PROSITE" id="PS51722">
    <property type="entry name" value="G_TR_2"/>
    <property type="match status" value="1"/>
</dbReference>
<dbReference type="FunFam" id="3.40.50.300:FF:000055">
    <property type="entry name" value="GTP-binding protein TypA"/>
    <property type="match status" value="1"/>
</dbReference>
<dbReference type="InterPro" id="IPR027417">
    <property type="entry name" value="P-loop_NTPase"/>
</dbReference>
<keyword evidence="6" id="KW-1185">Reference proteome</keyword>
<organism evidence="5 6">
    <name type="scientific">Candidatus Marinarcus aquaticus</name>
    <dbReference type="NCBI Taxonomy" id="2044504"/>
    <lineage>
        <taxon>Bacteria</taxon>
        <taxon>Pseudomonadati</taxon>
        <taxon>Campylobacterota</taxon>
        <taxon>Epsilonproteobacteria</taxon>
        <taxon>Campylobacterales</taxon>
        <taxon>Arcobacteraceae</taxon>
        <taxon>Candidatus Marinarcus</taxon>
    </lineage>
</organism>
<dbReference type="Pfam" id="PF00009">
    <property type="entry name" value="GTP_EFTU"/>
    <property type="match status" value="1"/>
</dbReference>
<dbReference type="Gene3D" id="3.30.70.870">
    <property type="entry name" value="Elongation Factor G (Translational Gtpase), domain 3"/>
    <property type="match status" value="1"/>
</dbReference>
<comment type="subunit">
    <text evidence="3">Monomer.</text>
</comment>
<dbReference type="GO" id="GO:0043022">
    <property type="term" value="F:ribosome binding"/>
    <property type="evidence" value="ECO:0007669"/>
    <property type="project" value="UniProtKB-UniRule"/>
</dbReference>
<dbReference type="CDD" id="cd01891">
    <property type="entry name" value="TypA_BipA"/>
    <property type="match status" value="1"/>
</dbReference>
<dbReference type="GO" id="GO:0009409">
    <property type="term" value="P:response to cold"/>
    <property type="evidence" value="ECO:0007669"/>
    <property type="project" value="UniProtKB-ARBA"/>
</dbReference>
<evidence type="ECO:0000313" key="6">
    <source>
        <dbReference type="Proteomes" id="UP000290657"/>
    </source>
</evidence>
<dbReference type="InterPro" id="IPR006298">
    <property type="entry name" value="BipA"/>
</dbReference>
<dbReference type="GO" id="GO:0019843">
    <property type="term" value="F:rRNA binding"/>
    <property type="evidence" value="ECO:0007669"/>
    <property type="project" value="UniProtKB-KW"/>
</dbReference>
<dbReference type="Gene3D" id="2.40.30.10">
    <property type="entry name" value="Translation factors"/>
    <property type="match status" value="1"/>
</dbReference>
<dbReference type="PANTHER" id="PTHR42908">
    <property type="entry name" value="TRANSLATION ELONGATION FACTOR-RELATED"/>
    <property type="match status" value="1"/>
</dbReference>
<dbReference type="InterPro" id="IPR047042">
    <property type="entry name" value="BipA_II"/>
</dbReference>
<dbReference type="PANTHER" id="PTHR42908:SF8">
    <property type="entry name" value="TR-TYPE G DOMAIN-CONTAINING PROTEIN"/>
    <property type="match status" value="1"/>
</dbReference>
<proteinExistence type="inferred from homology"/>
<dbReference type="EMBL" id="PDKN01000003">
    <property type="protein sequence ID" value="RXJ58152.1"/>
    <property type="molecule type" value="Genomic_DNA"/>
</dbReference>
<dbReference type="GO" id="GO:0000027">
    <property type="term" value="P:ribosomal large subunit assembly"/>
    <property type="evidence" value="ECO:0007669"/>
    <property type="project" value="UniProtKB-UniRule"/>
</dbReference>